<keyword evidence="1" id="KW-0472">Membrane</keyword>
<dbReference type="InterPro" id="IPR000326">
    <property type="entry name" value="PAP2/HPO"/>
</dbReference>
<dbReference type="InterPro" id="IPR036938">
    <property type="entry name" value="PAP2/HPO_sf"/>
</dbReference>
<keyword evidence="1" id="KW-0812">Transmembrane</keyword>
<organism evidence="3">
    <name type="scientific">mine drainage metagenome</name>
    <dbReference type="NCBI Taxonomy" id="410659"/>
    <lineage>
        <taxon>unclassified sequences</taxon>
        <taxon>metagenomes</taxon>
        <taxon>ecological metagenomes</taxon>
    </lineage>
</organism>
<dbReference type="PANTHER" id="PTHR14969">
    <property type="entry name" value="SPHINGOSINE-1-PHOSPHATE PHOSPHOHYDROLASE"/>
    <property type="match status" value="1"/>
</dbReference>
<evidence type="ECO:0000256" key="1">
    <source>
        <dbReference type="SAM" id="Phobius"/>
    </source>
</evidence>
<dbReference type="Gene3D" id="1.20.144.10">
    <property type="entry name" value="Phosphatidic acid phosphatase type 2/haloperoxidase"/>
    <property type="match status" value="1"/>
</dbReference>
<name>A0A1J5RTP7_9ZZZZ</name>
<accession>A0A1J5RTP7</accession>
<comment type="caution">
    <text evidence="3">The sequence shown here is derived from an EMBL/GenBank/DDBJ whole genome shotgun (WGS) entry which is preliminary data.</text>
</comment>
<gene>
    <name evidence="3" type="ORF">GALL_182350</name>
</gene>
<dbReference type="SMART" id="SM00014">
    <property type="entry name" value="acidPPc"/>
    <property type="match status" value="1"/>
</dbReference>
<proteinExistence type="predicted"/>
<feature type="transmembrane region" description="Helical" evidence="1">
    <location>
        <begin position="49"/>
        <end position="67"/>
    </location>
</feature>
<dbReference type="PANTHER" id="PTHR14969:SF13">
    <property type="entry name" value="AT30094P"/>
    <property type="match status" value="1"/>
</dbReference>
<dbReference type="AlphaFoldDB" id="A0A1J5RTP7"/>
<protein>
    <submittedName>
        <fullName evidence="3">PAP2 superfamily protein</fullName>
    </submittedName>
</protein>
<keyword evidence="1" id="KW-1133">Transmembrane helix</keyword>
<dbReference type="Pfam" id="PF01569">
    <property type="entry name" value="PAP2"/>
    <property type="match status" value="1"/>
</dbReference>
<feature type="domain" description="Phosphatidic acid phosphatase type 2/haloperoxidase" evidence="2">
    <location>
        <begin position="85"/>
        <end position="195"/>
    </location>
</feature>
<sequence length="210" mass="23296">MGRQIVMKEILYDWGGANVWLFHAINGWRGATLDRVMPLGTRLGDHNLFPIYLTLIVLAAAFATVRASRIETPGQQATLWLGALVVLCLAYLADGAFLGWAKSWFDFPRPLLALPQGTVRVLGAAEYRHSLPSGHASFAMTLAAGLWPLLGRWQRWAATAFVLWVGLSRVYVGAHFPADVLAGWLSAFSLVWLLRIIARRCLTELYPSHV</sequence>
<feature type="transmembrane region" description="Helical" evidence="1">
    <location>
        <begin position="180"/>
        <end position="198"/>
    </location>
</feature>
<dbReference type="SUPFAM" id="SSF48317">
    <property type="entry name" value="Acid phosphatase/Vanadium-dependent haloperoxidase"/>
    <property type="match status" value="1"/>
</dbReference>
<evidence type="ECO:0000259" key="2">
    <source>
        <dbReference type="SMART" id="SM00014"/>
    </source>
</evidence>
<feature type="transmembrane region" description="Helical" evidence="1">
    <location>
        <begin position="79"/>
        <end position="101"/>
    </location>
</feature>
<reference evidence="3" key="1">
    <citation type="submission" date="2016-10" db="EMBL/GenBank/DDBJ databases">
        <title>Sequence of Gallionella enrichment culture.</title>
        <authorList>
            <person name="Poehlein A."/>
            <person name="Muehling M."/>
            <person name="Daniel R."/>
        </authorList>
    </citation>
    <scope>NUCLEOTIDE SEQUENCE</scope>
</reference>
<evidence type="ECO:0000313" key="3">
    <source>
        <dbReference type="EMBL" id="OIQ99656.1"/>
    </source>
</evidence>
<dbReference type="EMBL" id="MLJW01000103">
    <property type="protein sequence ID" value="OIQ99656.1"/>
    <property type="molecule type" value="Genomic_DNA"/>
</dbReference>